<name>A0AA35S6E2_GEOBA</name>
<dbReference type="EMBL" id="CASHTH010001989">
    <property type="protein sequence ID" value="CAI8023027.1"/>
    <property type="molecule type" value="Genomic_DNA"/>
</dbReference>
<evidence type="ECO:0000313" key="1">
    <source>
        <dbReference type="EMBL" id="CAI8023027.1"/>
    </source>
</evidence>
<proteinExistence type="predicted"/>
<dbReference type="AlphaFoldDB" id="A0AA35S6E2"/>
<protein>
    <submittedName>
        <fullName evidence="1">Uncharacterized protein</fullName>
    </submittedName>
</protein>
<gene>
    <name evidence="1" type="ORF">GBAR_LOCUS13483</name>
</gene>
<sequence>MSEKEERGDVFFRGVLLYKPGALATCQKCRAELKFESKSGFKRLELYHIHGNRRMPGSPWMTIPLTNALGVTSGKQHTITRAKYTFMVRQCGKKRGM</sequence>
<keyword evidence="2" id="KW-1185">Reference proteome</keyword>
<reference evidence="1" key="1">
    <citation type="submission" date="2023-03" db="EMBL/GenBank/DDBJ databases">
        <authorList>
            <person name="Steffen K."/>
            <person name="Cardenas P."/>
        </authorList>
    </citation>
    <scope>NUCLEOTIDE SEQUENCE</scope>
</reference>
<evidence type="ECO:0000313" key="2">
    <source>
        <dbReference type="Proteomes" id="UP001174909"/>
    </source>
</evidence>
<organism evidence="1 2">
    <name type="scientific">Geodia barretti</name>
    <name type="common">Barrett's horny sponge</name>
    <dbReference type="NCBI Taxonomy" id="519541"/>
    <lineage>
        <taxon>Eukaryota</taxon>
        <taxon>Metazoa</taxon>
        <taxon>Porifera</taxon>
        <taxon>Demospongiae</taxon>
        <taxon>Heteroscleromorpha</taxon>
        <taxon>Tetractinellida</taxon>
        <taxon>Astrophorina</taxon>
        <taxon>Geodiidae</taxon>
        <taxon>Geodia</taxon>
    </lineage>
</organism>
<comment type="caution">
    <text evidence="1">The sequence shown here is derived from an EMBL/GenBank/DDBJ whole genome shotgun (WGS) entry which is preliminary data.</text>
</comment>
<accession>A0AA35S6E2</accession>
<dbReference type="Proteomes" id="UP001174909">
    <property type="component" value="Unassembled WGS sequence"/>
</dbReference>